<feature type="domain" description="PPE family C-terminal" evidence="3">
    <location>
        <begin position="309"/>
        <end position="396"/>
    </location>
</feature>
<dbReference type="PANTHER" id="PTHR46766">
    <property type="entry name" value="GLUTAMINE-RICH PROTEIN 2"/>
    <property type="match status" value="1"/>
</dbReference>
<dbReference type="InterPro" id="IPR022171">
    <property type="entry name" value="PPE_C"/>
</dbReference>
<name>A0ABY3VP91_9MYCO</name>
<feature type="domain" description="PPE" evidence="2">
    <location>
        <begin position="3"/>
        <end position="165"/>
    </location>
</feature>
<dbReference type="Gene3D" id="1.20.1260.20">
    <property type="entry name" value="PPE superfamily"/>
    <property type="match status" value="1"/>
</dbReference>
<dbReference type="InterPro" id="IPR000030">
    <property type="entry name" value="PPE_dom"/>
</dbReference>
<dbReference type="Proteomes" id="UP001055336">
    <property type="component" value="Chromosome"/>
</dbReference>
<evidence type="ECO:0000259" key="3">
    <source>
        <dbReference type="Pfam" id="PF12484"/>
    </source>
</evidence>
<protein>
    <submittedName>
        <fullName evidence="4">PPE family protein</fullName>
    </submittedName>
</protein>
<sequence length="400" mass="40199">MIDFGALPPEVNSGRLYAGPGSGPIISAASAWQAVASQLDSVATGYVAILTGLQNESWAGNASVAMVEAAVPYVDWMAAAAASAEETAGRARAAAAAYEVAFAATVPPTLVAENRAHYAALVSANVFGQYTADIAAVEAAYAEMWAQDAQAMYAYAASSSTAADLTPFSAPPVTTATGGQLAQAEAVTRAAGGSGTTTAQSVLSQVLGLVPNQLQTLAAGGVSAAADPVLDPLLTAFSNFNTLAGPLNLGAALSRTVTSGGSFATGLYRTGVQAEDLPKIAEEEADGAKARAAESALRVPEATPKPMLAGFGQAEPIGGLSVPQTWASATPVASAVEDPQWLTDTELGAIPASSETTGVAGAPPVVGMTQQPGAWSRPTVSNILRVQAGRFTMPRPFMGG</sequence>
<organism evidence="4 5">
    <name type="scientific">Mycobacterium paraterrae</name>
    <dbReference type="NCBI Taxonomy" id="577492"/>
    <lineage>
        <taxon>Bacteria</taxon>
        <taxon>Bacillati</taxon>
        <taxon>Actinomycetota</taxon>
        <taxon>Actinomycetes</taxon>
        <taxon>Mycobacteriales</taxon>
        <taxon>Mycobacteriaceae</taxon>
        <taxon>Mycobacterium</taxon>
    </lineage>
</organism>
<dbReference type="Pfam" id="PF12484">
    <property type="entry name" value="PPE-SVP"/>
    <property type="match status" value="1"/>
</dbReference>
<dbReference type="EMBL" id="CP092488">
    <property type="protein sequence ID" value="UMB71261.1"/>
    <property type="molecule type" value="Genomic_DNA"/>
</dbReference>
<gene>
    <name evidence="4" type="ORF">MKK62_08420</name>
</gene>
<proteinExistence type="inferred from homology"/>
<reference evidence="4" key="1">
    <citation type="submission" date="2022-08" db="EMBL/GenBank/DDBJ databases">
        <title>Whole genome sequencing of non-tuberculosis mycobacteria type-strains.</title>
        <authorList>
            <person name="Igarashi Y."/>
            <person name="Osugi A."/>
            <person name="Mitarai S."/>
        </authorList>
    </citation>
    <scope>NUCLEOTIDE SEQUENCE</scope>
    <source>
        <strain evidence="4">DSM 45127</strain>
    </source>
</reference>
<comment type="similarity">
    <text evidence="1">Belongs to the mycobacterial PPE family.</text>
</comment>
<evidence type="ECO:0000313" key="4">
    <source>
        <dbReference type="EMBL" id="UMB71261.1"/>
    </source>
</evidence>
<accession>A0ABY3VP91</accession>
<evidence type="ECO:0000313" key="5">
    <source>
        <dbReference type="Proteomes" id="UP001055336"/>
    </source>
</evidence>
<dbReference type="PANTHER" id="PTHR46766:SF1">
    <property type="entry name" value="GLUTAMINE-RICH PROTEIN 2"/>
    <property type="match status" value="1"/>
</dbReference>
<evidence type="ECO:0000259" key="2">
    <source>
        <dbReference type="Pfam" id="PF00823"/>
    </source>
</evidence>
<dbReference type="RefSeq" id="WP_240263013.1">
    <property type="nucleotide sequence ID" value="NZ_CP092488.2"/>
</dbReference>
<evidence type="ECO:0000256" key="1">
    <source>
        <dbReference type="ARBA" id="ARBA00010652"/>
    </source>
</evidence>
<dbReference type="SUPFAM" id="SSF140459">
    <property type="entry name" value="PE/PPE dimer-like"/>
    <property type="match status" value="1"/>
</dbReference>
<dbReference type="Pfam" id="PF00823">
    <property type="entry name" value="PPE"/>
    <property type="match status" value="1"/>
</dbReference>
<dbReference type="InterPro" id="IPR038332">
    <property type="entry name" value="PPE_sf"/>
</dbReference>
<keyword evidence="5" id="KW-1185">Reference proteome</keyword>